<accession>A0A7G9GHT9</accession>
<proteinExistence type="predicted"/>
<dbReference type="Gene3D" id="3.40.50.300">
    <property type="entry name" value="P-loop containing nucleotide triphosphate hydrolases"/>
    <property type="match status" value="2"/>
</dbReference>
<dbReference type="GO" id="GO:0005829">
    <property type="term" value="C:cytosol"/>
    <property type="evidence" value="ECO:0007669"/>
    <property type="project" value="TreeGrafter"/>
</dbReference>
<evidence type="ECO:0000256" key="5">
    <source>
        <dbReference type="PROSITE-ProRule" id="PRU00560"/>
    </source>
</evidence>
<dbReference type="AlphaFoldDB" id="A0A7G9GHT9"/>
<dbReference type="GO" id="GO:0043138">
    <property type="term" value="F:3'-5' DNA helicase activity"/>
    <property type="evidence" value="ECO:0007669"/>
    <property type="project" value="TreeGrafter"/>
</dbReference>
<keyword evidence="8" id="KW-1185">Reference proteome</keyword>
<keyword evidence="4 5" id="KW-0067">ATP-binding</keyword>
<protein>
    <submittedName>
        <fullName evidence="7">ATP-dependent helicase</fullName>
    </submittedName>
</protein>
<dbReference type="PANTHER" id="PTHR11070:SF2">
    <property type="entry name" value="ATP-DEPENDENT DNA HELICASE SRS2"/>
    <property type="match status" value="1"/>
</dbReference>
<evidence type="ECO:0000256" key="3">
    <source>
        <dbReference type="ARBA" id="ARBA00022806"/>
    </source>
</evidence>
<name>A0A7G9GHT9_9FIRM</name>
<reference evidence="7 8" key="1">
    <citation type="submission" date="2020-08" db="EMBL/GenBank/DDBJ databases">
        <authorList>
            <person name="Liu C."/>
            <person name="Sun Q."/>
        </authorList>
    </citation>
    <scope>NUCLEOTIDE SEQUENCE [LARGE SCALE GENOMIC DNA]</scope>
    <source>
        <strain evidence="7 8">NSJ-29</strain>
    </source>
</reference>
<gene>
    <name evidence="7" type="ORF">H9Q79_00250</name>
</gene>
<evidence type="ECO:0000313" key="8">
    <source>
        <dbReference type="Proteomes" id="UP000515860"/>
    </source>
</evidence>
<dbReference type="InterPro" id="IPR000212">
    <property type="entry name" value="DNA_helicase_UvrD/REP"/>
</dbReference>
<dbReference type="Proteomes" id="UP000515860">
    <property type="component" value="Chromosome"/>
</dbReference>
<feature type="domain" description="UvrD-like helicase ATP-binding" evidence="6">
    <location>
        <begin position="1"/>
        <end position="233"/>
    </location>
</feature>
<sequence>MGHHFLLSGGAGSGKTFSLVEVLQSISSLVPSAHIACITYTNAAAIEIKNRASVKNLRVSTIHDFLWDSIAQFQKELKVTLLELINEPDNVIKSPTPGEIYSNEFENGIQYKEYVRIGNGEISHDEVLLLAHRMFKKYPRLCDLLLDKFQFIFVDEYQDTSPLVIEILLNFLQARKKKNIIGFFGDSMQSIYETGVGVIDGYIEQGIVVKVIKEQNRRNPQSVIDIANALRKDGLIQQPSDDISAPNMKNSVVKQGTVKFAYSKSFDLKKVKSSILVQGWDFTNAKETKELRLTHNLIANEAGFSQLMEIYDNDPIAAFKKAFKEEAKKQSIQIPNDVPFEDAVGLLNWTYKRGPNKGKSHLDVLLEAPSNKKLFEHIKRWPYEKVQKIYLDKDSLIDDKVVIDGVTIKEPKRDRLIQHLFKIQELISLYESKQYNELIRMTSFRVQSVADKVKLKTAIEHLKAQNGASIATVISYAHKEGLCIIDDQLQEFIDNNEYLYWRVSDIAFVEVQNLYKYIEGYMPFSTQHKIKGLEFKNVLIVLHNGGWNNYNFEYLFNHNVGAMLTPAQKRSYPNILRRTQKLFYVCCTRAKDNLVVYYPSPSDEILEGAVNLFGTKNCIDLDAE</sequence>
<dbReference type="SUPFAM" id="SSF52540">
    <property type="entry name" value="P-loop containing nucleoside triphosphate hydrolases"/>
    <property type="match status" value="1"/>
</dbReference>
<evidence type="ECO:0000256" key="2">
    <source>
        <dbReference type="ARBA" id="ARBA00022801"/>
    </source>
</evidence>
<dbReference type="GO" id="GO:0000725">
    <property type="term" value="P:recombinational repair"/>
    <property type="evidence" value="ECO:0007669"/>
    <property type="project" value="TreeGrafter"/>
</dbReference>
<dbReference type="InterPro" id="IPR027417">
    <property type="entry name" value="P-loop_NTPase"/>
</dbReference>
<keyword evidence="3 5" id="KW-0347">Helicase</keyword>
<evidence type="ECO:0000256" key="4">
    <source>
        <dbReference type="ARBA" id="ARBA00022840"/>
    </source>
</evidence>
<evidence type="ECO:0000259" key="6">
    <source>
        <dbReference type="PROSITE" id="PS51198"/>
    </source>
</evidence>
<keyword evidence="1 5" id="KW-0547">Nucleotide-binding</keyword>
<dbReference type="PANTHER" id="PTHR11070">
    <property type="entry name" value="UVRD / RECB / PCRA DNA HELICASE FAMILY MEMBER"/>
    <property type="match status" value="1"/>
</dbReference>
<feature type="binding site" evidence="5">
    <location>
        <begin position="9"/>
        <end position="16"/>
    </location>
    <ligand>
        <name>ATP</name>
        <dbReference type="ChEBI" id="CHEBI:30616"/>
    </ligand>
</feature>
<dbReference type="GO" id="GO:0003677">
    <property type="term" value="F:DNA binding"/>
    <property type="evidence" value="ECO:0007669"/>
    <property type="project" value="InterPro"/>
</dbReference>
<dbReference type="Pfam" id="PF13245">
    <property type="entry name" value="AAA_19"/>
    <property type="match status" value="1"/>
</dbReference>
<dbReference type="InterPro" id="IPR014016">
    <property type="entry name" value="UvrD-like_ATP-bd"/>
</dbReference>
<evidence type="ECO:0000256" key="1">
    <source>
        <dbReference type="ARBA" id="ARBA00022741"/>
    </source>
</evidence>
<organism evidence="7 8">
    <name type="scientific">Wansuia hejianensis</name>
    <dbReference type="NCBI Taxonomy" id="2763667"/>
    <lineage>
        <taxon>Bacteria</taxon>
        <taxon>Bacillati</taxon>
        <taxon>Bacillota</taxon>
        <taxon>Clostridia</taxon>
        <taxon>Lachnospirales</taxon>
        <taxon>Lachnospiraceae</taxon>
        <taxon>Wansuia</taxon>
    </lineage>
</organism>
<dbReference type="KEGG" id="whj:H9Q79_00250"/>
<dbReference type="PROSITE" id="PS51198">
    <property type="entry name" value="UVRD_HELICASE_ATP_BIND"/>
    <property type="match status" value="1"/>
</dbReference>
<dbReference type="GO" id="GO:0005524">
    <property type="term" value="F:ATP binding"/>
    <property type="evidence" value="ECO:0007669"/>
    <property type="project" value="UniProtKB-UniRule"/>
</dbReference>
<keyword evidence="2 5" id="KW-0378">Hydrolase</keyword>
<evidence type="ECO:0000313" key="7">
    <source>
        <dbReference type="EMBL" id="QNM10371.1"/>
    </source>
</evidence>
<dbReference type="EMBL" id="CP060635">
    <property type="protein sequence ID" value="QNM10371.1"/>
    <property type="molecule type" value="Genomic_DNA"/>
</dbReference>
<dbReference type="GO" id="GO:0016787">
    <property type="term" value="F:hydrolase activity"/>
    <property type="evidence" value="ECO:0007669"/>
    <property type="project" value="UniProtKB-UniRule"/>
</dbReference>